<evidence type="ECO:0008006" key="19">
    <source>
        <dbReference type="Google" id="ProtNLM"/>
    </source>
</evidence>
<feature type="transmembrane region" description="Helical" evidence="14">
    <location>
        <begin position="540"/>
        <end position="562"/>
    </location>
</feature>
<evidence type="ECO:0000256" key="10">
    <source>
        <dbReference type="ARBA" id="ARBA00022989"/>
    </source>
</evidence>
<comment type="cofactor">
    <cofactor evidence="1">
        <name>Zn(2+)</name>
        <dbReference type="ChEBI" id="CHEBI:29105"/>
    </cofactor>
</comment>
<evidence type="ECO:0000256" key="11">
    <source>
        <dbReference type="ARBA" id="ARBA00023049"/>
    </source>
</evidence>
<comment type="subcellular location">
    <subcellularLocation>
        <location evidence="2">Endoplasmic reticulum membrane</location>
        <topology evidence="2">Multi-pass membrane protein</topology>
    </subcellularLocation>
</comment>
<dbReference type="Proteomes" id="UP000886520">
    <property type="component" value="Chromosome 13"/>
</dbReference>
<gene>
    <name evidence="17" type="ORF">GOP47_0013248</name>
</gene>
<feature type="transmembrane region" description="Helical" evidence="14">
    <location>
        <begin position="484"/>
        <end position="505"/>
    </location>
</feature>
<keyword evidence="7" id="KW-0378">Hydrolase</keyword>
<keyword evidence="5 14" id="KW-0812">Transmembrane</keyword>
<reference evidence="17" key="1">
    <citation type="submission" date="2021-01" db="EMBL/GenBank/DDBJ databases">
        <title>Adiantum capillus-veneris genome.</title>
        <authorList>
            <person name="Fang Y."/>
            <person name="Liao Q."/>
        </authorList>
    </citation>
    <scope>NUCLEOTIDE SEQUENCE</scope>
    <source>
        <strain evidence="17">H3</strain>
        <tissue evidence="17">Leaf</tissue>
    </source>
</reference>
<sequence>MVSFKLAFHALAILCITYAGLLWVTHSALYGSRVTPLPYNASLDKFSEGRTMKHIWHLADEIGIRQEGSIGLMEAANYLKLQLESYKQRASVNLRVEIDQTSVYGSFNMMFLKHSIGLAYKNHTNIAIRISPAVADEDAPAVLVNGHFDSAIGSPGAGDCASCVATMLEAVRLIIDTDWVPSSPIIFLFNGAEELFMVACHGFMTTHKWRSTIGALINLESAGTGGPDLVCQSGPGSWPAEVYAKAAVYPMANTAAQDIFPHIPGDTDYRIFSEDYGDIPGLDIILLLEGYFYHTPYDEPERVIPGSMQIRGENLMSLLRAFSSSSKLLNARDRAALQDKQTSEREKRPIFFDFLGWFMISYSFKTAVVLHTIPLGFLLFVSSLASYKSSGIHYFSERILFIVKGALLHVIQLALALVFPVVLAILRLLPASTAMTWFSQPWLALLMFVPISVAGMLLPRFSLAEKLMKGSTNASVDKKALDWGIHWGAIAVYSFGAAVSTHFVVGNGFLSFWWACFLLAAYYLLHALQRSFGQRSIMSYSLYILSLAFPILLSLYVGGIIWQTLLEKMGMNGSVPQPLGFFLPDIIIAATTGYVVLLSVGPLIPAIGSWLASTHIVRFLILVSVVAAAVSSLFFPYSNSAPKRVLLQHTINTDGNEISYSSYDLATFDANSVPFVFKHVQAVPEFLSLANDFSSKTVMRSPSGTWMALYPISQLFVESFRFPAGSKDVLKHHPSVPRILIQYVEQGLNQGQKRTYVELDLGSLHEVWAAVLNITGPLINWSFSGQQLPAPEVADGGPPSYICRLSGKDASENWKFWLEANESMVLRVDVAVLDQQLEQETQRFLHLFPSWAAVIAGSAYLSSYVL</sequence>
<dbReference type="InterPro" id="IPR053973">
    <property type="entry name" value="ERMP1-like_C"/>
</dbReference>
<evidence type="ECO:0000259" key="16">
    <source>
        <dbReference type="Pfam" id="PF22248"/>
    </source>
</evidence>
<keyword evidence="8" id="KW-0256">Endoplasmic reticulum</keyword>
<evidence type="ECO:0000256" key="14">
    <source>
        <dbReference type="SAM" id="Phobius"/>
    </source>
</evidence>
<evidence type="ECO:0000256" key="3">
    <source>
        <dbReference type="ARBA" id="ARBA00010918"/>
    </source>
</evidence>
<feature type="transmembrane region" description="Helical" evidence="14">
    <location>
        <begin position="582"/>
        <end position="604"/>
    </location>
</feature>
<evidence type="ECO:0000256" key="12">
    <source>
        <dbReference type="ARBA" id="ARBA00023136"/>
    </source>
</evidence>
<accession>A0A9D4UNP3</accession>
<name>A0A9D4UNP3_ADICA</name>
<dbReference type="AlphaFoldDB" id="A0A9D4UNP3"/>
<dbReference type="InterPro" id="IPR045175">
    <property type="entry name" value="M28_fam"/>
</dbReference>
<feature type="transmembrane region" description="Helical" evidence="14">
    <location>
        <begin position="6"/>
        <end position="24"/>
    </location>
</feature>
<dbReference type="PANTHER" id="PTHR12147:SF22">
    <property type="entry name" value="ENDOPLASMIC RETICULUM METALLOPEPTIDASE 1"/>
    <property type="match status" value="1"/>
</dbReference>
<dbReference type="CDD" id="cd03875">
    <property type="entry name" value="M28_Fxna_like"/>
    <property type="match status" value="1"/>
</dbReference>
<dbReference type="GO" id="GO:0046872">
    <property type="term" value="F:metal ion binding"/>
    <property type="evidence" value="ECO:0007669"/>
    <property type="project" value="UniProtKB-KW"/>
</dbReference>
<evidence type="ECO:0000256" key="6">
    <source>
        <dbReference type="ARBA" id="ARBA00022723"/>
    </source>
</evidence>
<dbReference type="EMBL" id="JABFUD020000013">
    <property type="protein sequence ID" value="KAI5070997.1"/>
    <property type="molecule type" value="Genomic_DNA"/>
</dbReference>
<feature type="transmembrane region" description="Helical" evidence="14">
    <location>
        <begin position="616"/>
        <end position="637"/>
    </location>
</feature>
<evidence type="ECO:0000259" key="15">
    <source>
        <dbReference type="Pfam" id="PF04389"/>
    </source>
</evidence>
<dbReference type="Gene3D" id="3.40.630.10">
    <property type="entry name" value="Zn peptidases"/>
    <property type="match status" value="1"/>
</dbReference>
<dbReference type="Pfam" id="PF04389">
    <property type="entry name" value="Peptidase_M28"/>
    <property type="match status" value="1"/>
</dbReference>
<evidence type="ECO:0000256" key="4">
    <source>
        <dbReference type="ARBA" id="ARBA00022670"/>
    </source>
</evidence>
<comment type="similarity">
    <text evidence="3">Belongs to the peptidase M28 family.</text>
</comment>
<keyword evidence="12 14" id="KW-0472">Membrane</keyword>
<keyword evidence="18" id="KW-1185">Reference proteome</keyword>
<comment type="caution">
    <text evidence="17">The sequence shown here is derived from an EMBL/GenBank/DDBJ whole genome shotgun (WGS) entry which is preliminary data.</text>
</comment>
<evidence type="ECO:0000256" key="8">
    <source>
        <dbReference type="ARBA" id="ARBA00022824"/>
    </source>
</evidence>
<dbReference type="Pfam" id="PF22248">
    <property type="entry name" value="ERMP1_C"/>
    <property type="match status" value="1"/>
</dbReference>
<feature type="domain" description="Endoplasmic reticulum metallopeptidase 1-like C-terminal" evidence="16">
    <location>
        <begin position="641"/>
        <end position="864"/>
    </location>
</feature>
<evidence type="ECO:0000256" key="13">
    <source>
        <dbReference type="ARBA" id="ARBA00023180"/>
    </source>
</evidence>
<keyword evidence="6" id="KW-0479">Metal-binding</keyword>
<dbReference type="SUPFAM" id="SSF53187">
    <property type="entry name" value="Zn-dependent exopeptidases"/>
    <property type="match status" value="1"/>
</dbReference>
<protein>
    <recommendedName>
        <fullName evidence="19">Peptidase M28 domain-containing protein</fullName>
    </recommendedName>
</protein>
<keyword evidence="11" id="KW-0482">Metalloprotease</keyword>
<dbReference type="GO" id="GO:0005789">
    <property type="term" value="C:endoplasmic reticulum membrane"/>
    <property type="evidence" value="ECO:0007669"/>
    <property type="project" value="UniProtKB-SubCell"/>
</dbReference>
<evidence type="ECO:0000313" key="17">
    <source>
        <dbReference type="EMBL" id="KAI5070997.1"/>
    </source>
</evidence>
<keyword evidence="13" id="KW-0325">Glycoprotein</keyword>
<keyword evidence="4" id="KW-0645">Protease</keyword>
<dbReference type="OrthoDB" id="76293at2759"/>
<feature type="domain" description="Peptidase M28" evidence="15">
    <location>
        <begin position="129"/>
        <end position="317"/>
    </location>
</feature>
<dbReference type="InterPro" id="IPR048024">
    <property type="entry name" value="Fxna-like_M28_dom"/>
</dbReference>
<feature type="transmembrane region" description="Helical" evidence="14">
    <location>
        <begin position="511"/>
        <end position="528"/>
    </location>
</feature>
<evidence type="ECO:0000256" key="9">
    <source>
        <dbReference type="ARBA" id="ARBA00022833"/>
    </source>
</evidence>
<proteinExistence type="inferred from homology"/>
<evidence type="ECO:0000256" key="1">
    <source>
        <dbReference type="ARBA" id="ARBA00001947"/>
    </source>
</evidence>
<dbReference type="GO" id="GO:0006508">
    <property type="term" value="P:proteolysis"/>
    <property type="evidence" value="ECO:0007669"/>
    <property type="project" value="UniProtKB-KW"/>
</dbReference>
<evidence type="ECO:0000256" key="2">
    <source>
        <dbReference type="ARBA" id="ARBA00004477"/>
    </source>
</evidence>
<keyword evidence="10 14" id="KW-1133">Transmembrane helix</keyword>
<keyword evidence="9" id="KW-0862">Zinc</keyword>
<feature type="transmembrane region" description="Helical" evidence="14">
    <location>
        <begin position="441"/>
        <end position="463"/>
    </location>
</feature>
<dbReference type="FunFam" id="3.40.630.10:FF:000008">
    <property type="entry name" value="Endoplasmic reticulum metallopeptidase 1"/>
    <property type="match status" value="1"/>
</dbReference>
<dbReference type="InterPro" id="IPR007484">
    <property type="entry name" value="Peptidase_M28"/>
</dbReference>
<dbReference type="PANTHER" id="PTHR12147">
    <property type="entry name" value="METALLOPEPTIDASE M28 FAMILY MEMBER"/>
    <property type="match status" value="1"/>
</dbReference>
<evidence type="ECO:0000313" key="18">
    <source>
        <dbReference type="Proteomes" id="UP000886520"/>
    </source>
</evidence>
<feature type="transmembrane region" description="Helical" evidence="14">
    <location>
        <begin position="407"/>
        <end position="429"/>
    </location>
</feature>
<evidence type="ECO:0000256" key="5">
    <source>
        <dbReference type="ARBA" id="ARBA00022692"/>
    </source>
</evidence>
<evidence type="ECO:0000256" key="7">
    <source>
        <dbReference type="ARBA" id="ARBA00022801"/>
    </source>
</evidence>
<organism evidence="17 18">
    <name type="scientific">Adiantum capillus-veneris</name>
    <name type="common">Maidenhair fern</name>
    <dbReference type="NCBI Taxonomy" id="13818"/>
    <lineage>
        <taxon>Eukaryota</taxon>
        <taxon>Viridiplantae</taxon>
        <taxon>Streptophyta</taxon>
        <taxon>Embryophyta</taxon>
        <taxon>Tracheophyta</taxon>
        <taxon>Polypodiopsida</taxon>
        <taxon>Polypodiidae</taxon>
        <taxon>Polypodiales</taxon>
        <taxon>Pteridineae</taxon>
        <taxon>Pteridaceae</taxon>
        <taxon>Vittarioideae</taxon>
        <taxon>Adiantum</taxon>
    </lineage>
</organism>
<dbReference type="GO" id="GO:0008235">
    <property type="term" value="F:metalloexopeptidase activity"/>
    <property type="evidence" value="ECO:0007669"/>
    <property type="project" value="InterPro"/>
</dbReference>